<dbReference type="Proteomes" id="UP000524450">
    <property type="component" value="Unassembled WGS sequence"/>
</dbReference>
<evidence type="ECO:0000256" key="2">
    <source>
        <dbReference type="SAM" id="SignalP"/>
    </source>
</evidence>
<protein>
    <submittedName>
        <fullName evidence="3">Tripartite-type tricarboxylate transporter receptor subunit TctC</fullName>
    </submittedName>
</protein>
<evidence type="ECO:0000313" key="4">
    <source>
        <dbReference type="Proteomes" id="UP000524450"/>
    </source>
</evidence>
<keyword evidence="2" id="KW-0732">Signal</keyword>
<dbReference type="InterPro" id="IPR042100">
    <property type="entry name" value="Bug_dom1"/>
</dbReference>
<dbReference type="RefSeq" id="WP_184642451.1">
    <property type="nucleotide sequence ID" value="NZ_JACIFZ010000014.1"/>
</dbReference>
<dbReference type="Gene3D" id="3.40.190.10">
    <property type="entry name" value="Periplasmic binding protein-like II"/>
    <property type="match status" value="1"/>
</dbReference>
<feature type="signal peptide" evidence="2">
    <location>
        <begin position="1"/>
        <end position="24"/>
    </location>
</feature>
<dbReference type="Pfam" id="PF03401">
    <property type="entry name" value="TctC"/>
    <property type="match status" value="1"/>
</dbReference>
<dbReference type="AlphaFoldDB" id="A0A840FY64"/>
<sequence>MNRRQLQLGAAAAAVWLIAPMASAQNWPDKPVKLILSQPAGSGPDAVARLIGDQLSRKWGQPIIVENRPGGQNAIGAQAAAKAAPDGYTFYFATAAALVTNVYLFKNLPYDPQKNFTPVGMIGKVPFALSVNASSKLRSLQEFVNHAKANPGKLTVANEGPKTFSGMVTRLLAADVAIDVNSVPFSSVAAAVTDTVGGQTEALVSDVPSIAQMVAAGKLRPLAVTTGKRIAGWDNVPAVSETLPGFDYSGWMGIVAPAGTPAPAVQRFNRDLDAVLKDKGMADRLLAIGPVTEGAGTVDQMAAYLAAEHRRWAKLANDLSILPE</sequence>
<dbReference type="InterPro" id="IPR005064">
    <property type="entry name" value="BUG"/>
</dbReference>
<dbReference type="Gene3D" id="3.40.190.150">
    <property type="entry name" value="Bordetella uptake gene, domain 1"/>
    <property type="match status" value="1"/>
</dbReference>
<name>A0A840FY64_9BURK</name>
<dbReference type="PANTHER" id="PTHR42928:SF5">
    <property type="entry name" value="BLR1237 PROTEIN"/>
    <property type="match status" value="1"/>
</dbReference>
<evidence type="ECO:0000313" key="3">
    <source>
        <dbReference type="EMBL" id="MBB4225712.1"/>
    </source>
</evidence>
<dbReference type="CDD" id="cd07012">
    <property type="entry name" value="PBP2_Bug_TTT"/>
    <property type="match status" value="1"/>
</dbReference>
<gene>
    <name evidence="3" type="ORF">GGD71_006525</name>
</gene>
<dbReference type="PANTHER" id="PTHR42928">
    <property type="entry name" value="TRICARBOXYLATE-BINDING PROTEIN"/>
    <property type="match status" value="1"/>
</dbReference>
<comment type="similarity">
    <text evidence="1">Belongs to the UPF0065 (bug) family.</text>
</comment>
<proteinExistence type="inferred from homology"/>
<dbReference type="PIRSF" id="PIRSF017082">
    <property type="entry name" value="YflP"/>
    <property type="match status" value="1"/>
</dbReference>
<evidence type="ECO:0000256" key="1">
    <source>
        <dbReference type="ARBA" id="ARBA00006987"/>
    </source>
</evidence>
<dbReference type="SUPFAM" id="SSF53850">
    <property type="entry name" value="Periplasmic binding protein-like II"/>
    <property type="match status" value="1"/>
</dbReference>
<dbReference type="EMBL" id="JACIFZ010000014">
    <property type="protein sequence ID" value="MBB4225712.1"/>
    <property type="molecule type" value="Genomic_DNA"/>
</dbReference>
<keyword evidence="3" id="KW-0675">Receptor</keyword>
<comment type="caution">
    <text evidence="3">The sequence shown here is derived from an EMBL/GenBank/DDBJ whole genome shotgun (WGS) entry which is preliminary data.</text>
</comment>
<organism evidence="3 4">
    <name type="scientific">Variovorax guangxiensis</name>
    <dbReference type="NCBI Taxonomy" id="1775474"/>
    <lineage>
        <taxon>Bacteria</taxon>
        <taxon>Pseudomonadati</taxon>
        <taxon>Pseudomonadota</taxon>
        <taxon>Betaproteobacteria</taxon>
        <taxon>Burkholderiales</taxon>
        <taxon>Comamonadaceae</taxon>
        <taxon>Variovorax</taxon>
    </lineage>
</organism>
<accession>A0A840FY64</accession>
<reference evidence="3 4" key="1">
    <citation type="submission" date="2020-08" db="EMBL/GenBank/DDBJ databases">
        <title>Genomic Encyclopedia of Type Strains, Phase IV (KMG-V): Genome sequencing to study the core and pangenomes of soil and plant-associated prokaryotes.</title>
        <authorList>
            <person name="Whitman W."/>
        </authorList>
    </citation>
    <scope>NUCLEOTIDE SEQUENCE [LARGE SCALE GENOMIC DNA]</scope>
    <source>
        <strain evidence="3 4">34/80</strain>
    </source>
</reference>
<feature type="chain" id="PRO_5032873084" evidence="2">
    <location>
        <begin position="25"/>
        <end position="324"/>
    </location>
</feature>